<dbReference type="PANTHER" id="PTHR12246">
    <property type="entry name" value="PALMITOYLTRANSFERASE ZDHHC16"/>
    <property type="match status" value="1"/>
</dbReference>
<keyword evidence="2 10" id="KW-0808">Transferase</keyword>
<feature type="region of interest" description="Disordered" evidence="11">
    <location>
        <begin position="314"/>
        <end position="391"/>
    </location>
</feature>
<sequence>MSDDDIPLNQLRNRKFLGVQLKGYLPLKCDKCNGYKPARAHHCSICNRCVLRMDHHCPWVANCVGYNNVAYFGRFLGYVTFLCLYNLILIGKRILNVIDYQNNKYNYNIDETQKPYPLIAKKEMIFIVIDLIMLFVVVFLVSPLFAFQIMYATSNTSTIEDRENKKIDILKEKGEVPDVKYPYDYGWFENLKDVYGSNIFNWFFNGKGSGDGVNFKIVGNYIPSENNEYLVYWPPKEYYQYKRVKKEDIEAQESKKKYGTRNYDGKLSRHVRRDSEGYVVRTTTEEDRERMVLKAIKKEAERERRNQQKLLLQQQKEQQNYSLPENSSENEATNTQQMRKRKVISITQVMEDDEYNTENEEETESESSGTESGTVSSDYDYSEYDSDYDENNFIYEDIYVPKKVREVDSSDLWSDEVEEMNNYIEEIPVEDEQNPKDKSV</sequence>
<keyword evidence="4 10" id="KW-1133">Transmembrane helix</keyword>
<evidence type="ECO:0000313" key="14">
    <source>
        <dbReference type="Proteomes" id="UP000193920"/>
    </source>
</evidence>
<dbReference type="InterPro" id="IPR001594">
    <property type="entry name" value="Palmitoyltrfase_DHHC"/>
</dbReference>
<evidence type="ECO:0000313" key="13">
    <source>
        <dbReference type="EMBL" id="ORY22162.1"/>
    </source>
</evidence>
<keyword evidence="6" id="KW-0564">Palmitate</keyword>
<dbReference type="GO" id="GO:0016020">
    <property type="term" value="C:membrane"/>
    <property type="evidence" value="ECO:0007669"/>
    <property type="project" value="UniProtKB-SubCell"/>
</dbReference>
<feature type="transmembrane region" description="Helical" evidence="10">
    <location>
        <begin position="75"/>
        <end position="95"/>
    </location>
</feature>
<evidence type="ECO:0000256" key="7">
    <source>
        <dbReference type="ARBA" id="ARBA00023288"/>
    </source>
</evidence>
<evidence type="ECO:0000256" key="6">
    <source>
        <dbReference type="ARBA" id="ARBA00023139"/>
    </source>
</evidence>
<dbReference type="AlphaFoldDB" id="A0A1Y2AI63"/>
<dbReference type="InterPro" id="IPR039859">
    <property type="entry name" value="PFA4/ZDH16/20/ERF2-like"/>
</dbReference>
<feature type="compositionally biased region" description="Low complexity" evidence="11">
    <location>
        <begin position="366"/>
        <end position="379"/>
    </location>
</feature>
<evidence type="ECO:0000256" key="9">
    <source>
        <dbReference type="ARBA" id="ARBA00048048"/>
    </source>
</evidence>
<evidence type="ECO:0000256" key="3">
    <source>
        <dbReference type="ARBA" id="ARBA00022692"/>
    </source>
</evidence>
<dbReference type="OrthoDB" id="331948at2759"/>
<comment type="subcellular location">
    <subcellularLocation>
        <location evidence="1">Membrane</location>
        <topology evidence="1">Multi-pass membrane protein</topology>
    </subcellularLocation>
</comment>
<feature type="compositionally biased region" description="Acidic residues" evidence="11">
    <location>
        <begin position="380"/>
        <end position="390"/>
    </location>
</feature>
<evidence type="ECO:0000256" key="8">
    <source>
        <dbReference type="ARBA" id="ARBA00023315"/>
    </source>
</evidence>
<feature type="compositionally biased region" description="Acidic residues" evidence="11">
    <location>
        <begin position="350"/>
        <end position="365"/>
    </location>
</feature>
<evidence type="ECO:0000256" key="1">
    <source>
        <dbReference type="ARBA" id="ARBA00004141"/>
    </source>
</evidence>
<dbReference type="Proteomes" id="UP000193920">
    <property type="component" value="Unassembled WGS sequence"/>
</dbReference>
<accession>A0A1Y2AI63</accession>
<dbReference type="Pfam" id="PF01529">
    <property type="entry name" value="DHHC"/>
    <property type="match status" value="1"/>
</dbReference>
<evidence type="ECO:0000259" key="12">
    <source>
        <dbReference type="Pfam" id="PF01529"/>
    </source>
</evidence>
<reference evidence="13 14" key="1">
    <citation type="submission" date="2016-08" db="EMBL/GenBank/DDBJ databases">
        <title>A Parts List for Fungal Cellulosomes Revealed by Comparative Genomics.</title>
        <authorList>
            <consortium name="DOE Joint Genome Institute"/>
            <person name="Haitjema C.H."/>
            <person name="Gilmore S.P."/>
            <person name="Henske J.K."/>
            <person name="Solomon K.V."/>
            <person name="De Groot R."/>
            <person name="Kuo A."/>
            <person name="Mondo S.J."/>
            <person name="Salamov A.A."/>
            <person name="Labutti K."/>
            <person name="Zhao Z."/>
            <person name="Chiniquy J."/>
            <person name="Barry K."/>
            <person name="Brewer H.M."/>
            <person name="Purvine S.O."/>
            <person name="Wright A.T."/>
            <person name="Boxma B."/>
            <person name="Van Alen T."/>
            <person name="Hackstein J.H."/>
            <person name="Baker S.E."/>
            <person name="Grigoriev I.V."/>
            <person name="O'Malley M.A."/>
        </authorList>
    </citation>
    <scope>NUCLEOTIDE SEQUENCE [LARGE SCALE GENOMIC DNA]</scope>
    <source>
        <strain evidence="13 14">G1</strain>
    </source>
</reference>
<evidence type="ECO:0000256" key="5">
    <source>
        <dbReference type="ARBA" id="ARBA00023136"/>
    </source>
</evidence>
<keyword evidence="3 10" id="KW-0812">Transmembrane</keyword>
<keyword evidence="5 10" id="KW-0472">Membrane</keyword>
<feature type="transmembrane region" description="Helical" evidence="10">
    <location>
        <begin position="124"/>
        <end position="147"/>
    </location>
</feature>
<keyword evidence="14" id="KW-1185">Reference proteome</keyword>
<name>A0A1Y2AI63_9FUNG</name>
<comment type="catalytic activity">
    <reaction evidence="9 10">
        <text>L-cysteinyl-[protein] + hexadecanoyl-CoA = S-hexadecanoyl-L-cysteinyl-[protein] + CoA</text>
        <dbReference type="Rhea" id="RHEA:36683"/>
        <dbReference type="Rhea" id="RHEA-COMP:10131"/>
        <dbReference type="Rhea" id="RHEA-COMP:11032"/>
        <dbReference type="ChEBI" id="CHEBI:29950"/>
        <dbReference type="ChEBI" id="CHEBI:57287"/>
        <dbReference type="ChEBI" id="CHEBI:57379"/>
        <dbReference type="ChEBI" id="CHEBI:74151"/>
        <dbReference type="EC" id="2.3.1.225"/>
    </reaction>
</comment>
<evidence type="ECO:0000256" key="2">
    <source>
        <dbReference type="ARBA" id="ARBA00022679"/>
    </source>
</evidence>
<feature type="compositionally biased region" description="Polar residues" evidence="11">
    <location>
        <begin position="321"/>
        <end position="337"/>
    </location>
</feature>
<proteinExistence type="inferred from homology"/>
<evidence type="ECO:0000256" key="11">
    <source>
        <dbReference type="SAM" id="MobiDB-lite"/>
    </source>
</evidence>
<evidence type="ECO:0000256" key="4">
    <source>
        <dbReference type="ARBA" id="ARBA00022989"/>
    </source>
</evidence>
<comment type="caution">
    <text evidence="13">The sequence shown here is derived from an EMBL/GenBank/DDBJ whole genome shotgun (WGS) entry which is preliminary data.</text>
</comment>
<dbReference type="STRING" id="1754190.A0A1Y2AI63"/>
<organism evidence="13 14">
    <name type="scientific">Neocallimastix californiae</name>
    <dbReference type="NCBI Taxonomy" id="1754190"/>
    <lineage>
        <taxon>Eukaryota</taxon>
        <taxon>Fungi</taxon>
        <taxon>Fungi incertae sedis</taxon>
        <taxon>Chytridiomycota</taxon>
        <taxon>Chytridiomycota incertae sedis</taxon>
        <taxon>Neocallimastigomycetes</taxon>
        <taxon>Neocallimastigales</taxon>
        <taxon>Neocallimastigaceae</taxon>
        <taxon>Neocallimastix</taxon>
    </lineage>
</organism>
<dbReference type="EC" id="2.3.1.225" evidence="10"/>
<keyword evidence="7" id="KW-0449">Lipoprotein</keyword>
<dbReference type="EMBL" id="MCOG01000252">
    <property type="protein sequence ID" value="ORY22162.1"/>
    <property type="molecule type" value="Genomic_DNA"/>
</dbReference>
<comment type="domain">
    <text evidence="10">The DHHC domain is required for palmitoyltransferase activity.</text>
</comment>
<dbReference type="PROSITE" id="PS50216">
    <property type="entry name" value="DHHC"/>
    <property type="match status" value="1"/>
</dbReference>
<keyword evidence="8 10" id="KW-0012">Acyltransferase</keyword>
<evidence type="ECO:0000256" key="10">
    <source>
        <dbReference type="RuleBase" id="RU079119"/>
    </source>
</evidence>
<gene>
    <name evidence="13" type="ORF">LY90DRAFT_515681</name>
</gene>
<dbReference type="GO" id="GO:0019706">
    <property type="term" value="F:protein-cysteine S-palmitoyltransferase activity"/>
    <property type="evidence" value="ECO:0007669"/>
    <property type="project" value="UniProtKB-EC"/>
</dbReference>
<feature type="domain" description="Palmitoyltransferase DHHC" evidence="12">
    <location>
        <begin position="28"/>
        <end position="164"/>
    </location>
</feature>
<comment type="similarity">
    <text evidence="10">Belongs to the DHHC palmitoyltransferase family.</text>
</comment>
<protein>
    <recommendedName>
        <fullName evidence="10">Palmitoyltransferase</fullName>
        <ecNumber evidence="10">2.3.1.225</ecNumber>
    </recommendedName>
</protein>